<evidence type="ECO:0000256" key="4">
    <source>
        <dbReference type="ARBA" id="ARBA00038458"/>
    </source>
</evidence>
<keyword evidence="2" id="KW-0808">Transferase</keyword>
<reference evidence="7" key="1">
    <citation type="journal article" date="2013" name="Genome Announc.">
        <title>Genome sequence of the food spoilage yeast Zygosaccharomyces bailii CLIB 213(T).</title>
        <authorList>
            <person name="Galeote V."/>
            <person name="Bigey F."/>
            <person name="Devillers H."/>
            <person name="Neuveglise C."/>
            <person name="Dequin S."/>
        </authorList>
    </citation>
    <scope>NUCLEOTIDE SEQUENCE [LARGE SCALE GENOMIC DNA]</scope>
    <source>
        <strain evidence="7">CLIB 213 / ATCC 58445 / CBS 680 / CCRC 21525 / NBRC 1098 / NCYC 1416 / NRRL Y-2227</strain>
    </source>
</reference>
<protein>
    <recommendedName>
        <fullName evidence="5">Ribosomal lysine N-methyltransferase 5</fullName>
    </recommendedName>
</protein>
<keyword evidence="1" id="KW-0489">Methyltransferase</keyword>
<dbReference type="InterPro" id="IPR019410">
    <property type="entry name" value="Methyltransf_16"/>
</dbReference>
<dbReference type="GO" id="GO:0032259">
    <property type="term" value="P:methylation"/>
    <property type="evidence" value="ECO:0007669"/>
    <property type="project" value="UniProtKB-KW"/>
</dbReference>
<evidence type="ECO:0000313" key="7">
    <source>
        <dbReference type="Proteomes" id="UP000019375"/>
    </source>
</evidence>
<dbReference type="Gene3D" id="3.40.50.150">
    <property type="entry name" value="Vaccinia Virus protein VP39"/>
    <property type="match status" value="1"/>
</dbReference>
<proteinExistence type="inferred from homology"/>
<gene>
    <name evidence="6" type="ORF">BN860_12002g</name>
</gene>
<dbReference type="OrthoDB" id="2529286at2759"/>
<dbReference type="InterPro" id="IPR029063">
    <property type="entry name" value="SAM-dependent_MTases_sf"/>
</dbReference>
<name>A0A8J2T8I8_ZYGB2</name>
<evidence type="ECO:0000256" key="2">
    <source>
        <dbReference type="ARBA" id="ARBA00022679"/>
    </source>
</evidence>
<evidence type="ECO:0000256" key="5">
    <source>
        <dbReference type="ARBA" id="ARBA00039932"/>
    </source>
</evidence>
<evidence type="ECO:0000256" key="3">
    <source>
        <dbReference type="ARBA" id="ARBA00022691"/>
    </source>
</evidence>
<dbReference type="GO" id="GO:0005829">
    <property type="term" value="C:cytosol"/>
    <property type="evidence" value="ECO:0007669"/>
    <property type="project" value="TreeGrafter"/>
</dbReference>
<keyword evidence="3" id="KW-0949">S-adenosyl-L-methionine</keyword>
<dbReference type="Proteomes" id="UP000019375">
    <property type="component" value="Unassembled WGS sequence"/>
</dbReference>
<evidence type="ECO:0000313" key="6">
    <source>
        <dbReference type="EMBL" id="CDF89220.1"/>
    </source>
</evidence>
<dbReference type="GO" id="GO:0008757">
    <property type="term" value="F:S-adenosylmethionine-dependent methyltransferase activity"/>
    <property type="evidence" value="ECO:0007669"/>
    <property type="project" value="UniProtKB-ARBA"/>
</dbReference>
<accession>A0A8J2T8I8</accession>
<organism evidence="6 7">
    <name type="scientific">Zygosaccharomyces bailii (strain CLIB 213 / ATCC 58445 / CBS 680 / BCRC 21525 / NBRC 1098 / NCYC 1416 / NRRL Y-2227)</name>
    <dbReference type="NCBI Taxonomy" id="1333698"/>
    <lineage>
        <taxon>Eukaryota</taxon>
        <taxon>Fungi</taxon>
        <taxon>Dikarya</taxon>
        <taxon>Ascomycota</taxon>
        <taxon>Saccharomycotina</taxon>
        <taxon>Saccharomycetes</taxon>
        <taxon>Saccharomycetales</taxon>
        <taxon>Saccharomycetaceae</taxon>
        <taxon>Zygosaccharomyces</taxon>
    </lineage>
</organism>
<sequence>MPFQLEPLNVDNIHEHIFERYTQLVSLSDEVSQDLGIHQKTNIVHVDIEPPLHARNKREKLNCLESYNFIIEQSLSGLYSSSNGNSTTGYVLWSTTPAFIQWLLYDPNAYELRKGGSVKTIGTSIARSIPAMFSGKQSTGIVELGSGVSGILPVILGNHVDYYICTDQRGILNKMKHNIRENISQLNRRHCLSQSMGITSGEDREEPAGNAVNLEIMLLDWEKFQLKDGTCYPDLYFLAQKSSTVYIVAMDVIYNDFLIDPFLKTLSQIRDYFIQKKLQTHCLIGIHLRAEDMVANFLEKAVLQYRLPVNHVVDSFLESTRFSLYYI</sequence>
<dbReference type="PANTHER" id="PTHR14614">
    <property type="entry name" value="HEPATOCELLULAR CARCINOMA-ASSOCIATED ANTIGEN"/>
    <property type="match status" value="1"/>
</dbReference>
<dbReference type="EMBL" id="HG316456">
    <property type="protein sequence ID" value="CDF89220.1"/>
    <property type="molecule type" value="Genomic_DNA"/>
</dbReference>
<keyword evidence="7" id="KW-1185">Reference proteome</keyword>
<dbReference type="AlphaFoldDB" id="A0A8J2T8I8"/>
<evidence type="ECO:0000256" key="1">
    <source>
        <dbReference type="ARBA" id="ARBA00022603"/>
    </source>
</evidence>
<comment type="similarity">
    <text evidence="4">Belongs to the class I-like SAM-binding methyltransferase superfamily. RKM5 family.</text>
</comment>
<dbReference type="GO" id="GO:0032991">
    <property type="term" value="C:protein-containing complex"/>
    <property type="evidence" value="ECO:0007669"/>
    <property type="project" value="TreeGrafter"/>
</dbReference>
<dbReference type="PANTHER" id="PTHR14614:SF109">
    <property type="entry name" value="RIBOSOMAL LYSINE N-METHYLTRANSFERASE 5"/>
    <property type="match status" value="1"/>
</dbReference>